<evidence type="ECO:0000259" key="1">
    <source>
        <dbReference type="PROSITE" id="PS51061"/>
    </source>
</evidence>
<protein>
    <submittedName>
        <fullName evidence="2">R3H domain-containing protein</fullName>
    </submittedName>
</protein>
<dbReference type="Gene3D" id="3.30.1370.50">
    <property type="entry name" value="R3H-like domain"/>
    <property type="match status" value="1"/>
</dbReference>
<dbReference type="SUPFAM" id="SSF82708">
    <property type="entry name" value="R3H domain"/>
    <property type="match status" value="1"/>
</dbReference>
<dbReference type="PROSITE" id="PS51061">
    <property type="entry name" value="R3H"/>
    <property type="match status" value="1"/>
</dbReference>
<dbReference type="InterPro" id="IPR036867">
    <property type="entry name" value="R3H_dom_sf"/>
</dbReference>
<accession>A0A7D3QWD9</accession>
<sequence>MANIKEKFRPDVLSFKNDNELSQIIFDNLRSNKERKVIHELCEEYGLFSASSGPDNKRIVTISKTKIIKEVEITDEDRKLFIKDSGLPIPVWRQPYFSYFLTLYMQFYNADELYELFKEAIEILFSRNKNFISFTHMLVNIVCENIKNNPHYEKLLTDESHIPSVVPNNCDIYVKRDNIWPKYYITLDIIKANFSALKFFNKELVSGCDSWEEFIAKFTDIKYYAKAKYFRQACLGNLKVKRMGSIQLYLLSYLYGLIKDLVKVAGKVSNDEIIIETTKETLMSDYQILKSIVDSLPENMKGIWRIEPFVIEPLGRSTAFVKKYFDGDNIDLITKEEIKQIEKDFHAQAYKYYTNQELVLNDFKAMKDNYLITYEDKYSFD</sequence>
<keyword evidence="3" id="KW-1185">Reference proteome</keyword>
<evidence type="ECO:0000313" key="3">
    <source>
        <dbReference type="Proteomes" id="UP001162001"/>
    </source>
</evidence>
<proteinExistence type="predicted"/>
<evidence type="ECO:0000313" key="2">
    <source>
        <dbReference type="EMBL" id="QKF94426.1"/>
    </source>
</evidence>
<dbReference type="Pfam" id="PF01424">
    <property type="entry name" value="R3H"/>
    <property type="match status" value="1"/>
</dbReference>
<dbReference type="GO" id="GO:0003676">
    <property type="term" value="F:nucleic acid binding"/>
    <property type="evidence" value="ECO:0007669"/>
    <property type="project" value="InterPro"/>
</dbReference>
<name>A0A7D3QWD9_9VIRU</name>
<gene>
    <name evidence="2" type="ORF">Fadolivirus_1_968</name>
</gene>
<organism evidence="2 3">
    <name type="scientific">Fadolivirus FV1/VV64</name>
    <dbReference type="NCBI Taxonomy" id="3070911"/>
    <lineage>
        <taxon>Viruses</taxon>
        <taxon>Varidnaviria</taxon>
        <taxon>Bamfordvirae</taxon>
        <taxon>Nucleocytoviricota</taxon>
        <taxon>Megaviricetes</taxon>
        <taxon>Imitervirales</taxon>
        <taxon>Mimiviridae</taxon>
        <taxon>Klosneuvirinae</taxon>
        <taxon>Fadolivirus</taxon>
        <taxon>Fadolivirus algeromassiliense</taxon>
    </lineage>
</organism>
<feature type="domain" description="R3H" evidence="1">
    <location>
        <begin position="2"/>
        <end position="66"/>
    </location>
</feature>
<reference evidence="2 3" key="1">
    <citation type="submission" date="2020-04" db="EMBL/GenBank/DDBJ databases">
        <title>Advantages and limits of metagenomic assembly and binning of a giant virus.</title>
        <authorList>
            <person name="Schulz F."/>
            <person name="Andreani J."/>
            <person name="Francis R."/>
            <person name="Boudjemaa H."/>
            <person name="Bou Khalil J.Y."/>
            <person name="Lee J."/>
            <person name="La Scola B."/>
            <person name="Woyke T."/>
        </authorList>
    </citation>
    <scope>NUCLEOTIDE SEQUENCE [LARGE SCALE GENOMIC DNA]</scope>
    <source>
        <strain evidence="2 3">FV1/VV64</strain>
    </source>
</reference>
<dbReference type="Proteomes" id="UP001162001">
    <property type="component" value="Segment"/>
</dbReference>
<dbReference type="InterPro" id="IPR001374">
    <property type="entry name" value="R3H_dom"/>
</dbReference>
<dbReference type="EMBL" id="MT418680">
    <property type="protein sequence ID" value="QKF94426.1"/>
    <property type="molecule type" value="Genomic_DNA"/>
</dbReference>